<dbReference type="Pfam" id="PF09684">
    <property type="entry name" value="Tail_P2_I"/>
    <property type="match status" value="1"/>
</dbReference>
<accession>A0ABV4JQI9</accession>
<dbReference type="RefSeq" id="WP_371150187.1">
    <property type="nucleotide sequence ID" value="NZ_JBFSOO010000003.1"/>
</dbReference>
<reference evidence="1 2" key="1">
    <citation type="submission" date="2024-07" db="EMBL/GenBank/DDBJ databases">
        <title>Active virus-host system and metabolic interactions in a Lokiarchaeon culture.</title>
        <authorList>
            <person name="Ponce Toledo R.I."/>
            <person name="Rodrigues Oliveira T."/>
            <person name="Schleper C."/>
        </authorList>
    </citation>
    <scope>NUCLEOTIDE SEQUENCE [LARGE SCALE GENOMIC DNA]</scope>
    <source>
        <strain evidence="1 2">B35</strain>
    </source>
</reference>
<comment type="caution">
    <text evidence="1">The sequence shown here is derived from an EMBL/GenBank/DDBJ whole genome shotgun (WGS) entry which is preliminary data.</text>
</comment>
<evidence type="ECO:0000313" key="2">
    <source>
        <dbReference type="Proteomes" id="UP001568358"/>
    </source>
</evidence>
<organism evidence="1 2">
    <name type="scientific">Halodesulfovibrio aestuarii</name>
    <dbReference type="NCBI Taxonomy" id="126333"/>
    <lineage>
        <taxon>Bacteria</taxon>
        <taxon>Pseudomonadati</taxon>
        <taxon>Thermodesulfobacteriota</taxon>
        <taxon>Desulfovibrionia</taxon>
        <taxon>Desulfovibrionales</taxon>
        <taxon>Desulfovibrionaceae</taxon>
        <taxon>Halodesulfovibrio</taxon>
    </lineage>
</organism>
<proteinExistence type="predicted"/>
<protein>
    <submittedName>
        <fullName evidence="1">Phage tail protein I</fullName>
    </submittedName>
</protein>
<keyword evidence="2" id="KW-1185">Reference proteome</keyword>
<gene>
    <name evidence="1" type="ORF">AB2Z07_05605</name>
</gene>
<dbReference type="EMBL" id="JBFSOO010000003">
    <property type="protein sequence ID" value="MEZ6853015.1"/>
    <property type="molecule type" value="Genomic_DNA"/>
</dbReference>
<dbReference type="NCBIfam" id="TIGR01634">
    <property type="entry name" value="tail_P2_I"/>
    <property type="match status" value="1"/>
</dbReference>
<sequence>MSSLLPANATKYERALEKTCARSFSLHVLIDRIRNPYNCPLPTLPWLAYERSVDEWNEAWSDEQKRQVTARAISVHKKKGTCGAVEEALGALGITVRAIQWWETEPKGVPATYDLEVQLPAGYKADEATYQEVERVVNSAKNCRSHLGKISLTPAALTQHPIVSGAVYCGEVVTIYELGRIKAN</sequence>
<dbReference type="InterPro" id="IPR006521">
    <property type="entry name" value="Tail_protein_I"/>
</dbReference>
<dbReference type="Proteomes" id="UP001568358">
    <property type="component" value="Unassembled WGS sequence"/>
</dbReference>
<name>A0ABV4JQI9_9BACT</name>
<evidence type="ECO:0000313" key="1">
    <source>
        <dbReference type="EMBL" id="MEZ6853015.1"/>
    </source>
</evidence>